<gene>
    <name evidence="2" type="ORF">D5086_0000120920</name>
</gene>
<dbReference type="AlphaFoldDB" id="A0A4U5Q8L9"/>
<accession>A0A4U5Q8L9</accession>
<feature type="region of interest" description="Disordered" evidence="1">
    <location>
        <begin position="90"/>
        <end position="208"/>
    </location>
</feature>
<sequence>MAKSKRKPASVKRPQVPAPPPTTVLGIKSDTLAGSNPSIDPSSGCELASFLAGSSSAMHGFLFPGVCWDLVLLVDHKKDLSVSLGHNTSSCATNSSHKQKQHTQTTPTPSGCSNPSVDTEAVEKQPLREEPQGEAGFDPMSTEAAVVGEDRANTSNRKRAKLTIPTDPIDDHIAGSPIVVPVSENDTTADLPPRRQYLTRSKDVATSN</sequence>
<comment type="caution">
    <text evidence="2">The sequence shown here is derived from an EMBL/GenBank/DDBJ whole genome shotgun (WGS) entry which is preliminary data.</text>
</comment>
<dbReference type="EMBL" id="RCHU01000342">
    <property type="protein sequence ID" value="TKS06668.1"/>
    <property type="molecule type" value="Genomic_DNA"/>
</dbReference>
<feature type="compositionally biased region" description="Basic residues" evidence="1">
    <location>
        <begin position="1"/>
        <end position="10"/>
    </location>
</feature>
<evidence type="ECO:0000313" key="2">
    <source>
        <dbReference type="EMBL" id="TKS06668.1"/>
    </source>
</evidence>
<name>A0A4U5Q8L9_POPAL</name>
<reference evidence="2" key="1">
    <citation type="submission" date="2018-10" db="EMBL/GenBank/DDBJ databases">
        <title>Population genomic analysis revealed the cold adaptation of white poplar.</title>
        <authorList>
            <person name="Liu Y.-J."/>
        </authorList>
    </citation>
    <scope>NUCLEOTIDE SEQUENCE [LARGE SCALE GENOMIC DNA]</scope>
    <source>
        <strain evidence="2">PAL-ZL1</strain>
    </source>
</reference>
<organism evidence="2">
    <name type="scientific">Populus alba</name>
    <name type="common">White poplar</name>
    <dbReference type="NCBI Taxonomy" id="43335"/>
    <lineage>
        <taxon>Eukaryota</taxon>
        <taxon>Viridiplantae</taxon>
        <taxon>Streptophyta</taxon>
        <taxon>Embryophyta</taxon>
        <taxon>Tracheophyta</taxon>
        <taxon>Spermatophyta</taxon>
        <taxon>Magnoliopsida</taxon>
        <taxon>eudicotyledons</taxon>
        <taxon>Gunneridae</taxon>
        <taxon>Pentapetalae</taxon>
        <taxon>rosids</taxon>
        <taxon>fabids</taxon>
        <taxon>Malpighiales</taxon>
        <taxon>Salicaceae</taxon>
        <taxon>Saliceae</taxon>
        <taxon>Populus</taxon>
    </lineage>
</organism>
<feature type="compositionally biased region" description="Basic and acidic residues" evidence="1">
    <location>
        <begin position="121"/>
        <end position="131"/>
    </location>
</feature>
<evidence type="ECO:0000256" key="1">
    <source>
        <dbReference type="SAM" id="MobiDB-lite"/>
    </source>
</evidence>
<feature type="region of interest" description="Disordered" evidence="1">
    <location>
        <begin position="1"/>
        <end position="39"/>
    </location>
</feature>
<protein>
    <submittedName>
        <fullName evidence="2">Uncharacterized protein</fullName>
    </submittedName>
</protein>
<proteinExistence type="predicted"/>